<evidence type="ECO:0000313" key="9">
    <source>
        <dbReference type="Proteomes" id="UP000267821"/>
    </source>
</evidence>
<protein>
    <recommendedName>
        <fullName evidence="5">Oxidation resistance protein 1</fullName>
    </recommendedName>
</protein>
<dbReference type="Pfam" id="PF07534">
    <property type="entry name" value="TLD"/>
    <property type="match status" value="2"/>
</dbReference>
<evidence type="ECO:0000256" key="3">
    <source>
        <dbReference type="ARBA" id="ARBA00023128"/>
    </source>
</evidence>
<feature type="domain" description="TLDc" evidence="7">
    <location>
        <begin position="178"/>
        <end position="422"/>
    </location>
</feature>
<organism evidence="8 9">
    <name type="scientific">Terfezia boudieri ATCC MYA-4762</name>
    <dbReference type="NCBI Taxonomy" id="1051890"/>
    <lineage>
        <taxon>Eukaryota</taxon>
        <taxon>Fungi</taxon>
        <taxon>Dikarya</taxon>
        <taxon>Ascomycota</taxon>
        <taxon>Pezizomycotina</taxon>
        <taxon>Pezizomycetes</taxon>
        <taxon>Pezizales</taxon>
        <taxon>Pezizaceae</taxon>
        <taxon>Terfezia</taxon>
    </lineage>
</organism>
<dbReference type="FunCoup" id="A0A3N4M353">
    <property type="interactions" value="11"/>
</dbReference>
<dbReference type="Proteomes" id="UP000267821">
    <property type="component" value="Unassembled WGS sequence"/>
</dbReference>
<dbReference type="SMART" id="SM00584">
    <property type="entry name" value="TLDc"/>
    <property type="match status" value="1"/>
</dbReference>
<feature type="compositionally biased region" description="Low complexity" evidence="6">
    <location>
        <begin position="103"/>
        <end position="121"/>
    </location>
</feature>
<feature type="region of interest" description="Disordered" evidence="6">
    <location>
        <begin position="1"/>
        <end position="23"/>
    </location>
</feature>
<dbReference type="GO" id="GO:0005634">
    <property type="term" value="C:nucleus"/>
    <property type="evidence" value="ECO:0007669"/>
    <property type="project" value="TreeGrafter"/>
</dbReference>
<evidence type="ECO:0000256" key="2">
    <source>
        <dbReference type="ARBA" id="ARBA00009540"/>
    </source>
</evidence>
<feature type="region of interest" description="Disordered" evidence="6">
    <location>
        <begin position="59"/>
        <end position="85"/>
    </location>
</feature>
<accession>A0A3N4M353</accession>
<dbReference type="GO" id="GO:0005739">
    <property type="term" value="C:mitochondrion"/>
    <property type="evidence" value="ECO:0007669"/>
    <property type="project" value="UniProtKB-SubCell"/>
</dbReference>
<dbReference type="GO" id="GO:0006979">
    <property type="term" value="P:response to oxidative stress"/>
    <property type="evidence" value="ECO:0007669"/>
    <property type="project" value="TreeGrafter"/>
</dbReference>
<dbReference type="InterPro" id="IPR006571">
    <property type="entry name" value="TLDc_dom"/>
</dbReference>
<dbReference type="STRING" id="1051890.A0A3N4M353"/>
<evidence type="ECO:0000256" key="5">
    <source>
        <dbReference type="ARBA" id="ARBA00040604"/>
    </source>
</evidence>
<keyword evidence="9" id="KW-1185">Reference proteome</keyword>
<keyword evidence="3" id="KW-0496">Mitochondrion</keyword>
<evidence type="ECO:0000256" key="6">
    <source>
        <dbReference type="SAM" id="MobiDB-lite"/>
    </source>
</evidence>
<evidence type="ECO:0000259" key="7">
    <source>
        <dbReference type="PROSITE" id="PS51886"/>
    </source>
</evidence>
<dbReference type="PROSITE" id="PS51886">
    <property type="entry name" value="TLDC"/>
    <property type="match status" value="1"/>
</dbReference>
<dbReference type="AlphaFoldDB" id="A0A3N4M353"/>
<comment type="similarity">
    <text evidence="2">Belongs to the OXR1 family.</text>
</comment>
<dbReference type="PANTHER" id="PTHR23354">
    <property type="entry name" value="NUCLEOLAR PROTEIN 7/ESTROGEN RECEPTOR COACTIVATOR-RELATED"/>
    <property type="match status" value="1"/>
</dbReference>
<feature type="compositionally biased region" description="Low complexity" evidence="6">
    <location>
        <begin position="134"/>
        <end position="149"/>
    </location>
</feature>
<dbReference type="OrthoDB" id="26679at2759"/>
<sequence>MPFPGCRVTDIHHLDEPNNPSSIKPLSPADLISRSYHYPFAANACLQFLAPTRLNTNTTSNSSHVNALPTSTAMPSTASASSSHTSLPGTLSSALSWTLNRWNSSSNTSSSTRPSSRGTTSAQNTLHPTHPSEYRSSYPPSTRSTSSRPPSRRRASPFQPPPLPPLSLIGYTQSTTTHLLTPYLAEEIRQLVPPRLQLYDSWILAYSLEQHGVSLTTLYERCAAKEFSKGGFVLVVKDDGGGLFGAFVNEGFRTSGGRYYGTGECFLWKAGWVKSYMAVHAQSSEGSEIAQHHHNLPHLHHHHHNNKANGVDKEEEEDLEGKLNNGNIIFDEDQPSPAGTPNSISENVLKFKAFPYSGINEYFILCEQGFLSVGAGNGKFGLWLDSNLEKGVSSTCATFGNEPLSEEGEKFEIMGVEVWSIGGS</sequence>
<gene>
    <name evidence="8" type="ORF">L211DRAFT_832184</name>
</gene>
<comment type="subcellular location">
    <subcellularLocation>
        <location evidence="1">Mitochondrion</location>
    </subcellularLocation>
</comment>
<reference evidence="8 9" key="1">
    <citation type="journal article" date="2018" name="Nat. Ecol. Evol.">
        <title>Pezizomycetes genomes reveal the molecular basis of ectomycorrhizal truffle lifestyle.</title>
        <authorList>
            <person name="Murat C."/>
            <person name="Payen T."/>
            <person name="Noel B."/>
            <person name="Kuo A."/>
            <person name="Morin E."/>
            <person name="Chen J."/>
            <person name="Kohler A."/>
            <person name="Krizsan K."/>
            <person name="Balestrini R."/>
            <person name="Da Silva C."/>
            <person name="Montanini B."/>
            <person name="Hainaut M."/>
            <person name="Levati E."/>
            <person name="Barry K.W."/>
            <person name="Belfiori B."/>
            <person name="Cichocki N."/>
            <person name="Clum A."/>
            <person name="Dockter R.B."/>
            <person name="Fauchery L."/>
            <person name="Guy J."/>
            <person name="Iotti M."/>
            <person name="Le Tacon F."/>
            <person name="Lindquist E.A."/>
            <person name="Lipzen A."/>
            <person name="Malagnac F."/>
            <person name="Mello A."/>
            <person name="Molinier V."/>
            <person name="Miyauchi S."/>
            <person name="Poulain J."/>
            <person name="Riccioni C."/>
            <person name="Rubini A."/>
            <person name="Sitrit Y."/>
            <person name="Splivallo R."/>
            <person name="Traeger S."/>
            <person name="Wang M."/>
            <person name="Zifcakova L."/>
            <person name="Wipf D."/>
            <person name="Zambonelli A."/>
            <person name="Paolocci F."/>
            <person name="Nowrousian M."/>
            <person name="Ottonello S."/>
            <person name="Baldrian P."/>
            <person name="Spatafora J.W."/>
            <person name="Henrissat B."/>
            <person name="Nagy L.G."/>
            <person name="Aury J.M."/>
            <person name="Wincker P."/>
            <person name="Grigoriev I.V."/>
            <person name="Bonfante P."/>
            <person name="Martin F.M."/>
        </authorList>
    </citation>
    <scope>NUCLEOTIDE SEQUENCE [LARGE SCALE GENOMIC DNA]</scope>
    <source>
        <strain evidence="8 9">ATCC MYA-4762</strain>
    </source>
</reference>
<comment type="function">
    <text evidence="4">May be involved in protection from oxidative damage.</text>
</comment>
<evidence type="ECO:0000256" key="4">
    <source>
        <dbReference type="ARBA" id="ARBA00037112"/>
    </source>
</evidence>
<dbReference type="EMBL" id="ML121527">
    <property type="protein sequence ID" value="RPB29480.1"/>
    <property type="molecule type" value="Genomic_DNA"/>
</dbReference>
<feature type="region of interest" description="Disordered" evidence="6">
    <location>
        <begin position="103"/>
        <end position="167"/>
    </location>
</feature>
<evidence type="ECO:0000313" key="8">
    <source>
        <dbReference type="EMBL" id="RPB29480.1"/>
    </source>
</evidence>
<name>A0A3N4M353_9PEZI</name>
<dbReference type="InParanoid" id="A0A3N4M353"/>
<proteinExistence type="inferred from homology"/>
<dbReference type="PANTHER" id="PTHR23354:SF62">
    <property type="entry name" value="MUSTARD, ISOFORM V"/>
    <property type="match status" value="1"/>
</dbReference>
<evidence type="ECO:0000256" key="1">
    <source>
        <dbReference type="ARBA" id="ARBA00004173"/>
    </source>
</evidence>